<evidence type="ECO:0000259" key="4">
    <source>
        <dbReference type="PROSITE" id="PS51186"/>
    </source>
</evidence>
<evidence type="ECO:0000313" key="5">
    <source>
        <dbReference type="EMBL" id="KAH9836827.1"/>
    </source>
</evidence>
<dbReference type="PANTHER" id="PTHR13256">
    <property type="entry name" value="N-ACETYLTRANSFERASE 9"/>
    <property type="match status" value="1"/>
</dbReference>
<keyword evidence="6" id="KW-1185">Reference proteome</keyword>
<dbReference type="Proteomes" id="UP000814176">
    <property type="component" value="Unassembled WGS sequence"/>
</dbReference>
<dbReference type="PANTHER" id="PTHR13256:SF16">
    <property type="entry name" value="ALPHA_BETA-TUBULIN-N-ACETYLTRANSFERASE 9"/>
    <property type="match status" value="1"/>
</dbReference>
<protein>
    <submittedName>
        <fullName evidence="5">GNAT domain-containing protein</fullName>
    </submittedName>
</protein>
<dbReference type="Gene3D" id="3.40.630.30">
    <property type="match status" value="1"/>
</dbReference>
<organism evidence="5 6">
    <name type="scientific">Rhodofomes roseus</name>
    <dbReference type="NCBI Taxonomy" id="34475"/>
    <lineage>
        <taxon>Eukaryota</taxon>
        <taxon>Fungi</taxon>
        <taxon>Dikarya</taxon>
        <taxon>Basidiomycota</taxon>
        <taxon>Agaricomycotina</taxon>
        <taxon>Agaricomycetes</taxon>
        <taxon>Polyporales</taxon>
        <taxon>Rhodofomes</taxon>
    </lineage>
</organism>
<comment type="caution">
    <text evidence="5">The sequence shown here is derived from an EMBL/GenBank/DDBJ whole genome shotgun (WGS) entry which is preliminary data.</text>
</comment>
<name>A0ABQ8KGV2_9APHY</name>
<dbReference type="PROSITE" id="PS51186">
    <property type="entry name" value="GNAT"/>
    <property type="match status" value="1"/>
</dbReference>
<evidence type="ECO:0000256" key="1">
    <source>
        <dbReference type="ARBA" id="ARBA00009342"/>
    </source>
</evidence>
<dbReference type="InterPro" id="IPR000182">
    <property type="entry name" value="GNAT_dom"/>
</dbReference>
<evidence type="ECO:0000256" key="2">
    <source>
        <dbReference type="ARBA" id="ARBA00022679"/>
    </source>
</evidence>
<dbReference type="Pfam" id="PF13302">
    <property type="entry name" value="Acetyltransf_3"/>
    <property type="match status" value="1"/>
</dbReference>
<reference evidence="5 6" key="1">
    <citation type="journal article" date="2021" name="Environ. Microbiol.">
        <title>Gene family expansions and transcriptome signatures uncover fungal adaptations to wood decay.</title>
        <authorList>
            <person name="Hage H."/>
            <person name="Miyauchi S."/>
            <person name="Viragh M."/>
            <person name="Drula E."/>
            <person name="Min B."/>
            <person name="Chaduli D."/>
            <person name="Navarro D."/>
            <person name="Favel A."/>
            <person name="Norest M."/>
            <person name="Lesage-Meessen L."/>
            <person name="Balint B."/>
            <person name="Merenyi Z."/>
            <person name="de Eugenio L."/>
            <person name="Morin E."/>
            <person name="Martinez A.T."/>
            <person name="Baldrian P."/>
            <person name="Stursova M."/>
            <person name="Martinez M.J."/>
            <person name="Novotny C."/>
            <person name="Magnuson J.K."/>
            <person name="Spatafora J.W."/>
            <person name="Maurice S."/>
            <person name="Pangilinan J."/>
            <person name="Andreopoulos W."/>
            <person name="LaButti K."/>
            <person name="Hundley H."/>
            <person name="Na H."/>
            <person name="Kuo A."/>
            <person name="Barry K."/>
            <person name="Lipzen A."/>
            <person name="Henrissat B."/>
            <person name="Riley R."/>
            <person name="Ahrendt S."/>
            <person name="Nagy L.G."/>
            <person name="Grigoriev I.V."/>
            <person name="Martin F."/>
            <person name="Rosso M.N."/>
        </authorList>
    </citation>
    <scope>NUCLEOTIDE SEQUENCE [LARGE SCALE GENOMIC DNA]</scope>
    <source>
        <strain evidence="5 6">CIRM-BRFM 1785</strain>
    </source>
</reference>
<keyword evidence="2" id="KW-0808">Transferase</keyword>
<comment type="similarity">
    <text evidence="1">Belongs to the acetyltransferase family. GNAT subfamily.</text>
</comment>
<keyword evidence="3" id="KW-0012">Acyltransferase</keyword>
<evidence type="ECO:0000313" key="6">
    <source>
        <dbReference type="Proteomes" id="UP000814176"/>
    </source>
</evidence>
<dbReference type="InterPro" id="IPR016181">
    <property type="entry name" value="Acyl_CoA_acyltransferase"/>
</dbReference>
<dbReference type="GeneID" id="72001318"/>
<feature type="domain" description="N-acetyltransferase" evidence="4">
    <location>
        <begin position="34"/>
        <end position="210"/>
    </location>
</feature>
<evidence type="ECO:0000256" key="3">
    <source>
        <dbReference type="ARBA" id="ARBA00023315"/>
    </source>
</evidence>
<dbReference type="RefSeq" id="XP_047779065.1">
    <property type="nucleotide sequence ID" value="XM_047920586.1"/>
</dbReference>
<proteinExistence type="inferred from homology"/>
<sequence>MRCNQNTIIVDSQVVLVPYRREHVAKYHEWMTSPELQELTASEPLTLEQEYEMQRKWREDEDKLTFVILANEPSTSQSSSTSEPTSATEASWLKDLPMIGDVNLFLKGDPTDEDFEAEVEIMIAEPAYRRRGLAHTVLQLFLSYATSACHHALPAPPSHVHTLPPIPRTALVARIGMHNAPSIALFAKLGFVETKRVEVFEEVEMRWRDPEAGIGMREWKRGEVREVRFSEED</sequence>
<dbReference type="SUPFAM" id="SSF55729">
    <property type="entry name" value="Acyl-CoA N-acyltransferases (Nat)"/>
    <property type="match status" value="1"/>
</dbReference>
<gene>
    <name evidence="5" type="ORF">C8Q71DRAFT_707954</name>
</gene>
<dbReference type="InterPro" id="IPR039135">
    <property type="entry name" value="NAT9-like"/>
</dbReference>
<dbReference type="EMBL" id="JADCUA010000010">
    <property type="protein sequence ID" value="KAH9836827.1"/>
    <property type="molecule type" value="Genomic_DNA"/>
</dbReference>
<accession>A0ABQ8KGV2</accession>